<dbReference type="Proteomes" id="UP000008544">
    <property type="component" value="Chromosome"/>
</dbReference>
<evidence type="ECO:0000313" key="1">
    <source>
        <dbReference type="EMBL" id="ACA60715.1"/>
    </source>
</evidence>
<name>B1I6R7_DESAP</name>
<proteinExistence type="predicted"/>
<reference evidence="2" key="1">
    <citation type="submission" date="2007-10" db="EMBL/GenBank/DDBJ databases">
        <title>Complete sequence of chromosome of Desulforudis audaxviator MP104C.</title>
        <authorList>
            <person name="Copeland A."/>
            <person name="Lucas S."/>
            <person name="Lapidus A."/>
            <person name="Barry K."/>
            <person name="Glavina del Rio T."/>
            <person name="Dalin E."/>
            <person name="Tice H."/>
            <person name="Bruce D."/>
            <person name="Pitluck S."/>
            <person name="Lowry S.R."/>
            <person name="Larimer F."/>
            <person name="Land M.L."/>
            <person name="Hauser L."/>
            <person name="Kyrpides N."/>
            <person name="Ivanova N.N."/>
            <person name="Richardson P."/>
        </authorList>
    </citation>
    <scope>NUCLEOTIDE SEQUENCE [LARGE SCALE GENOMIC DNA]</scope>
    <source>
        <strain evidence="2">MP104C</strain>
    </source>
</reference>
<evidence type="ECO:0000313" key="2">
    <source>
        <dbReference type="Proteomes" id="UP000008544"/>
    </source>
</evidence>
<dbReference type="OrthoDB" id="72058at2"/>
<dbReference type="KEGG" id="dau:Daud_2228"/>
<reference evidence="1 2" key="2">
    <citation type="journal article" date="2008" name="Science">
        <title>Environmental genomics reveals a single-species ecosystem deep within Earth.</title>
        <authorList>
            <person name="Chivian D."/>
            <person name="Brodie E.L."/>
            <person name="Alm E.J."/>
            <person name="Culley D.E."/>
            <person name="Dehal P.S."/>
            <person name="Desantis T.Z."/>
            <person name="Gihring T.M."/>
            <person name="Lapidus A."/>
            <person name="Lin L.H."/>
            <person name="Lowry S.R."/>
            <person name="Moser D.P."/>
            <person name="Richardson P.M."/>
            <person name="Southam G."/>
            <person name="Wanger G."/>
            <person name="Pratt L.M."/>
            <person name="Andersen G.L."/>
            <person name="Hazen T.C."/>
            <person name="Brockman F.J."/>
            <person name="Arkin A.P."/>
            <person name="Onstott T.C."/>
        </authorList>
    </citation>
    <scope>NUCLEOTIDE SEQUENCE [LARGE SCALE GENOMIC DNA]</scope>
    <source>
        <strain evidence="1 2">MP104C</strain>
    </source>
</reference>
<dbReference type="HOGENOM" id="CLU_150532_0_0_9"/>
<organism evidence="1 2">
    <name type="scientific">Desulforudis audaxviator (strain MP104C)</name>
    <dbReference type="NCBI Taxonomy" id="477974"/>
    <lineage>
        <taxon>Bacteria</taxon>
        <taxon>Bacillati</taxon>
        <taxon>Bacillota</taxon>
        <taxon>Clostridia</taxon>
        <taxon>Thermoanaerobacterales</taxon>
        <taxon>Candidatus Desulforudaceae</taxon>
        <taxon>Candidatus Desulforudis</taxon>
    </lineage>
</organism>
<sequence>MRELEQGILLGILIGEGHFGGDGRQAHITVRMHSRNRPLFEWLLQVVPGSRLYGPYKHGGRDYCQWMVRGAALRELLPVLDRLPLSEISPETYARYRRMKEDYRLP</sequence>
<dbReference type="EMBL" id="CP000860">
    <property type="protein sequence ID" value="ACA60715.1"/>
    <property type="molecule type" value="Genomic_DNA"/>
</dbReference>
<dbReference type="RefSeq" id="WP_012303289.1">
    <property type="nucleotide sequence ID" value="NC_010424.1"/>
</dbReference>
<gene>
    <name evidence="1" type="ordered locus">Daud_2228</name>
</gene>
<protein>
    <recommendedName>
        <fullName evidence="3">Homing endonuclease LAGLIDADG domain-containing protein</fullName>
    </recommendedName>
</protein>
<dbReference type="STRING" id="477974.Daud_2228"/>
<keyword evidence="2" id="KW-1185">Reference proteome</keyword>
<accession>B1I6R7</accession>
<evidence type="ECO:0008006" key="3">
    <source>
        <dbReference type="Google" id="ProtNLM"/>
    </source>
</evidence>
<dbReference type="eggNOG" id="ENOG5032VI7">
    <property type="taxonomic scope" value="Bacteria"/>
</dbReference>
<dbReference type="AlphaFoldDB" id="B1I6R7"/>